<dbReference type="Gene3D" id="2.30.110.10">
    <property type="entry name" value="Electron Transport, Fmn-binding Protein, Chain A"/>
    <property type="match status" value="1"/>
</dbReference>
<dbReference type="InterPro" id="IPR012349">
    <property type="entry name" value="Split_barrel_FMN-bd"/>
</dbReference>
<feature type="binding site" evidence="9 10">
    <location>
        <position position="126"/>
    </location>
    <ligand>
        <name>substrate</name>
    </ligand>
</feature>
<proteinExistence type="inferred from homology"/>
<comment type="caution">
    <text evidence="9">Lacks conserved residue(s) required for the propagation of feature annotation.</text>
</comment>
<reference evidence="14 15" key="1">
    <citation type="submission" date="2018-06" db="EMBL/GenBank/DDBJ databases">
        <title>Mucibacter soli gen. nov., sp. nov., a new member of the family Chitinophagaceae producing mucin.</title>
        <authorList>
            <person name="Kim M.-K."/>
            <person name="Park S."/>
            <person name="Kim T.-S."/>
            <person name="Joung Y."/>
            <person name="Han J.-H."/>
            <person name="Kim S.B."/>
        </authorList>
    </citation>
    <scope>NUCLEOTIDE SEQUENCE [LARGE SCALE GENOMIC DNA]</scope>
    <source>
        <strain evidence="14 15">R1-15</strain>
    </source>
</reference>
<dbReference type="RefSeq" id="WP_110999863.1">
    <property type="nucleotide sequence ID" value="NZ_QKTW01000020.1"/>
</dbReference>
<dbReference type="InterPro" id="IPR011576">
    <property type="entry name" value="Pyridox_Oxase_N"/>
</dbReference>
<feature type="binding site" evidence="9 10">
    <location>
        <position position="130"/>
    </location>
    <ligand>
        <name>substrate</name>
    </ligand>
</feature>
<feature type="binding site" evidence="9 11">
    <location>
        <position position="86"/>
    </location>
    <ligand>
        <name>FMN</name>
        <dbReference type="ChEBI" id="CHEBI:58210"/>
    </ligand>
</feature>
<dbReference type="EC" id="1.4.3.5" evidence="9"/>
<dbReference type="OrthoDB" id="9780392at2"/>
<dbReference type="HAMAP" id="MF_01629">
    <property type="entry name" value="PdxH"/>
    <property type="match status" value="1"/>
</dbReference>
<comment type="pathway">
    <text evidence="2 9">Cofactor metabolism; pyridoxal 5'-phosphate salvage; pyridoxal 5'-phosphate from pyridoxine 5'-phosphate: step 1/1.</text>
</comment>
<comment type="function">
    <text evidence="9">Catalyzes the oxidation of either pyridoxine 5'-phosphate (PNP) or pyridoxamine 5'-phosphate (PMP) into pyridoxal 5'-phosphate (PLP).</text>
</comment>
<name>A0A2W2AII8_9BACT</name>
<feature type="binding site" evidence="9 11">
    <location>
        <position position="188"/>
    </location>
    <ligand>
        <name>FMN</name>
        <dbReference type="ChEBI" id="CHEBI:58210"/>
    </ligand>
</feature>
<dbReference type="GO" id="GO:0004733">
    <property type="term" value="F:pyridoxamine phosphate oxidase activity"/>
    <property type="evidence" value="ECO:0007669"/>
    <property type="project" value="UniProtKB-UniRule"/>
</dbReference>
<feature type="domain" description="Pyridoxamine 5'-phosphate oxidase N-terminal" evidence="12">
    <location>
        <begin position="44"/>
        <end position="161"/>
    </location>
</feature>
<evidence type="ECO:0000259" key="12">
    <source>
        <dbReference type="Pfam" id="PF01243"/>
    </source>
</evidence>
<keyword evidence="15" id="KW-1185">Reference proteome</keyword>
<keyword evidence="7 9" id="KW-0560">Oxidoreductase</keyword>
<dbReference type="Proteomes" id="UP000248745">
    <property type="component" value="Unassembled WGS sequence"/>
</dbReference>
<dbReference type="Pfam" id="PF10590">
    <property type="entry name" value="PNP_phzG_C"/>
    <property type="match status" value="1"/>
</dbReference>
<dbReference type="FunFam" id="2.30.110.10:FF:000005">
    <property type="entry name" value="NAD(P)H-hydrate epimerase"/>
    <property type="match status" value="1"/>
</dbReference>
<keyword evidence="5 9" id="KW-0285">Flavoprotein</keyword>
<dbReference type="Pfam" id="PF01243">
    <property type="entry name" value="PNPOx_N"/>
    <property type="match status" value="1"/>
</dbReference>
<dbReference type="InterPro" id="IPR019740">
    <property type="entry name" value="Pyridox_Oxase_CS"/>
</dbReference>
<dbReference type="GO" id="GO:0008615">
    <property type="term" value="P:pyridoxine biosynthetic process"/>
    <property type="evidence" value="ECO:0007669"/>
    <property type="project" value="UniProtKB-UniRule"/>
</dbReference>
<protein>
    <recommendedName>
        <fullName evidence="9">Pyridoxine/pyridoxamine 5'-phosphate oxidase</fullName>
        <ecNumber evidence="9">1.4.3.5</ecNumber>
    </recommendedName>
    <alternativeName>
        <fullName evidence="9">PNP/PMP oxidase</fullName>
        <shortName evidence="9">PNPOx</shortName>
    </alternativeName>
    <alternativeName>
        <fullName evidence="9">Pyridoxal 5'-phosphate synthase</fullName>
    </alternativeName>
</protein>
<feature type="binding site" evidence="9 11">
    <location>
        <position position="198"/>
    </location>
    <ligand>
        <name>FMN</name>
        <dbReference type="ChEBI" id="CHEBI:58210"/>
    </ligand>
</feature>
<feature type="binding site" evidence="9 11">
    <location>
        <begin position="79"/>
        <end position="80"/>
    </location>
    <ligand>
        <name>FMN</name>
        <dbReference type="ChEBI" id="CHEBI:58210"/>
    </ligand>
</feature>
<dbReference type="PANTHER" id="PTHR10851:SF0">
    <property type="entry name" value="PYRIDOXINE-5'-PHOSPHATE OXIDASE"/>
    <property type="match status" value="1"/>
</dbReference>
<evidence type="ECO:0000313" key="15">
    <source>
        <dbReference type="Proteomes" id="UP000248745"/>
    </source>
</evidence>
<evidence type="ECO:0000259" key="13">
    <source>
        <dbReference type="Pfam" id="PF10590"/>
    </source>
</evidence>
<evidence type="ECO:0000256" key="3">
    <source>
        <dbReference type="ARBA" id="ARBA00007301"/>
    </source>
</evidence>
<feature type="binding site" evidence="10">
    <location>
        <begin position="11"/>
        <end position="14"/>
    </location>
    <ligand>
        <name>substrate</name>
    </ligand>
</feature>
<dbReference type="PROSITE" id="PS01064">
    <property type="entry name" value="PYRIDOX_OXIDASE"/>
    <property type="match status" value="1"/>
</dbReference>
<dbReference type="GO" id="GO:0010181">
    <property type="term" value="F:FMN binding"/>
    <property type="evidence" value="ECO:0007669"/>
    <property type="project" value="UniProtKB-UniRule"/>
</dbReference>
<comment type="caution">
    <text evidence="14">The sequence shown here is derived from an EMBL/GenBank/DDBJ whole genome shotgun (WGS) entry which is preliminary data.</text>
</comment>
<dbReference type="UniPathway" id="UPA01068">
    <property type="reaction ID" value="UER00304"/>
</dbReference>
<feature type="binding site" evidence="9 10">
    <location>
        <begin position="194"/>
        <end position="196"/>
    </location>
    <ligand>
        <name>substrate</name>
    </ligand>
</feature>
<comment type="catalytic activity">
    <reaction evidence="9">
        <text>pyridoxamine 5'-phosphate + O2 + H2O = pyridoxal 5'-phosphate + H2O2 + NH4(+)</text>
        <dbReference type="Rhea" id="RHEA:15817"/>
        <dbReference type="ChEBI" id="CHEBI:15377"/>
        <dbReference type="ChEBI" id="CHEBI:15379"/>
        <dbReference type="ChEBI" id="CHEBI:16240"/>
        <dbReference type="ChEBI" id="CHEBI:28938"/>
        <dbReference type="ChEBI" id="CHEBI:58451"/>
        <dbReference type="ChEBI" id="CHEBI:597326"/>
        <dbReference type="EC" id="1.4.3.5"/>
    </reaction>
</comment>
<keyword evidence="6 9" id="KW-0288">FMN</keyword>
<evidence type="ECO:0000256" key="4">
    <source>
        <dbReference type="ARBA" id="ARBA00011738"/>
    </source>
</evidence>
<keyword evidence="8 9" id="KW-0664">Pyridoxine biosynthesis</keyword>
<comment type="subunit">
    <text evidence="4 9">Homodimer.</text>
</comment>
<evidence type="ECO:0000256" key="1">
    <source>
        <dbReference type="ARBA" id="ARBA00004738"/>
    </source>
</evidence>
<gene>
    <name evidence="9 14" type="primary">pdxH</name>
    <name evidence="14" type="ORF">DN068_15560</name>
</gene>
<feature type="binding site" evidence="9 11">
    <location>
        <begin position="143"/>
        <end position="144"/>
    </location>
    <ligand>
        <name>FMN</name>
        <dbReference type="ChEBI" id="CHEBI:58210"/>
    </ligand>
</feature>
<evidence type="ECO:0000256" key="9">
    <source>
        <dbReference type="HAMAP-Rule" id="MF_01629"/>
    </source>
</evidence>
<accession>A0A2W2AII8</accession>
<feature type="binding site" evidence="9 11">
    <location>
        <begin position="64"/>
        <end position="69"/>
    </location>
    <ligand>
        <name>FMN</name>
        <dbReference type="ChEBI" id="CHEBI:58210"/>
    </ligand>
</feature>
<dbReference type="InterPro" id="IPR019576">
    <property type="entry name" value="Pyridoxamine_oxidase_dimer_C"/>
</dbReference>
<dbReference type="PANTHER" id="PTHR10851">
    <property type="entry name" value="PYRIDOXINE-5-PHOSPHATE OXIDASE"/>
    <property type="match status" value="1"/>
</dbReference>
<comment type="catalytic activity">
    <reaction evidence="9">
        <text>pyridoxine 5'-phosphate + O2 = pyridoxal 5'-phosphate + H2O2</text>
        <dbReference type="Rhea" id="RHEA:15149"/>
        <dbReference type="ChEBI" id="CHEBI:15379"/>
        <dbReference type="ChEBI" id="CHEBI:16240"/>
        <dbReference type="ChEBI" id="CHEBI:58589"/>
        <dbReference type="ChEBI" id="CHEBI:597326"/>
        <dbReference type="EC" id="1.4.3.5"/>
    </reaction>
</comment>
<comment type="pathway">
    <text evidence="1 9">Cofactor metabolism; pyridoxal 5'-phosphate salvage; pyridoxal 5'-phosphate from pyridoxamine 5'-phosphate: step 1/1.</text>
</comment>
<dbReference type="NCBIfam" id="TIGR00558">
    <property type="entry name" value="pdxH"/>
    <property type="match status" value="1"/>
</dbReference>
<dbReference type="InterPro" id="IPR000659">
    <property type="entry name" value="Pyridox_Oxase"/>
</dbReference>
<dbReference type="EMBL" id="QKTW01000020">
    <property type="protein sequence ID" value="PZF72050.1"/>
    <property type="molecule type" value="Genomic_DNA"/>
</dbReference>
<comment type="similarity">
    <text evidence="3 9">Belongs to the pyridoxamine 5'-phosphate oxidase family.</text>
</comment>
<evidence type="ECO:0000313" key="14">
    <source>
        <dbReference type="EMBL" id="PZF72050.1"/>
    </source>
</evidence>
<dbReference type="SUPFAM" id="SSF50475">
    <property type="entry name" value="FMN-binding split barrel"/>
    <property type="match status" value="1"/>
</dbReference>
<organism evidence="14 15">
    <name type="scientific">Taibaiella soli</name>
    <dbReference type="NCBI Taxonomy" id="1649169"/>
    <lineage>
        <taxon>Bacteria</taxon>
        <taxon>Pseudomonadati</taxon>
        <taxon>Bacteroidota</taxon>
        <taxon>Chitinophagia</taxon>
        <taxon>Chitinophagales</taxon>
        <taxon>Chitinophagaceae</taxon>
        <taxon>Taibaiella</taxon>
    </lineage>
</organism>
<dbReference type="PIRSF" id="PIRSF000190">
    <property type="entry name" value="Pyd_amn-ph_oxd"/>
    <property type="match status" value="1"/>
</dbReference>
<feature type="binding site" evidence="9 11">
    <location>
        <position position="108"/>
    </location>
    <ligand>
        <name>FMN</name>
        <dbReference type="ChEBI" id="CHEBI:58210"/>
    </ligand>
</feature>
<feature type="binding site" evidence="9 10">
    <location>
        <position position="69"/>
    </location>
    <ligand>
        <name>substrate</name>
    </ligand>
</feature>
<evidence type="ECO:0000256" key="8">
    <source>
        <dbReference type="ARBA" id="ARBA00023096"/>
    </source>
</evidence>
<evidence type="ECO:0000256" key="5">
    <source>
        <dbReference type="ARBA" id="ARBA00022630"/>
    </source>
</evidence>
<sequence>MTTQSHIADIRKDYQLASLDESVTGNDPLAFFQKWFSEAENAGADEVNAMTLATVDVENRPHARIVLLKGLDSEGFTFFTNYDSDKGHHLAQNPNAALVFFWKELERQVRVEGKVTRVTPAESDQYFHSRPAGSRLGAWASPQSHIISDRSVLEQNVLSFQQKFPGSDIPRPENWGGYRLIPDYLEFWQGRSSRLHDRIVFKKQSSGNWEKYRLAP</sequence>
<evidence type="ECO:0000256" key="7">
    <source>
        <dbReference type="ARBA" id="ARBA00023002"/>
    </source>
</evidence>
<dbReference type="NCBIfam" id="NF004231">
    <property type="entry name" value="PRK05679.1"/>
    <property type="match status" value="1"/>
</dbReference>
<comment type="cofactor">
    <cofactor evidence="9 11">
        <name>FMN</name>
        <dbReference type="ChEBI" id="CHEBI:58210"/>
    </cofactor>
    <text evidence="9 11">Binds 1 FMN per subunit.</text>
</comment>
<feature type="binding site" evidence="9 10">
    <location>
        <position position="134"/>
    </location>
    <ligand>
        <name>substrate</name>
    </ligand>
</feature>
<feature type="domain" description="Pyridoxine 5'-phosphate oxidase dimerisation C-terminal" evidence="13">
    <location>
        <begin position="175"/>
        <end position="216"/>
    </location>
</feature>
<evidence type="ECO:0000256" key="2">
    <source>
        <dbReference type="ARBA" id="ARBA00005037"/>
    </source>
</evidence>
<dbReference type="AlphaFoldDB" id="A0A2W2AII8"/>
<evidence type="ECO:0000256" key="6">
    <source>
        <dbReference type="ARBA" id="ARBA00022643"/>
    </source>
</evidence>
<evidence type="ECO:0000256" key="11">
    <source>
        <dbReference type="PIRSR" id="PIRSR000190-2"/>
    </source>
</evidence>
<evidence type="ECO:0000256" key="10">
    <source>
        <dbReference type="PIRSR" id="PIRSR000190-1"/>
    </source>
</evidence>